<accession>A0A370CAT6</accession>
<evidence type="ECO:0008006" key="4">
    <source>
        <dbReference type="Google" id="ProtNLM"/>
    </source>
</evidence>
<dbReference type="PANTHER" id="PTHR37540:SF10">
    <property type="entry name" value="SIGMA-70 REGION 2 FAMILY PROTEIN"/>
    <property type="match status" value="1"/>
</dbReference>
<sequence>MWNIRDYGYYFHQRNLWDEQCDLGSLWLDSGYGSTWNAIVVPVDPNLFQALCFSSHILLDHCVRNSSTRSLHIPDAARKKMIIVSRTHGTSCSLHLDLVGPNAMALESSSGWLLGLVRVVSVDWRELLKPLSKAAKGPPPRQLDRETPTAACNLIFSTLKFPNIRRSAGQESLVSAHPALTLVIKRVHIPGGWLSAISEPGHPSHDCVHYGKRGQESMQKYLRCTGIRAAPDPRSTRDGHVVSFTAVESRSNHVTPCIRQSRLYPLVKASSQLPPPVISSTRHDLPIDSSNMSEDQDSDSATTEYQFVFGTDQPGARSHAMRQFWRRRHQALQNSPQTIRPQLRTLLPKDYSSESRGYQQDVSPGQTPDPQAEEGQPGSAYARISDSDVSHAQQSSIIQGPGPKFPIDLSAKDQEIFSSSDVKIYSGLDLHASFGPGLSQSTGFDPVRDVWLPLDLSNSASFCALMAHAAAHAAHRQGQTRSIGSEKFRTLAVGIIAKWLADERRSTQDDTITAIARLLMFEKYWAIDDQWRAHKNGLVSVINARGGVESFRSSWRLHMVLFLAFSLAEPSRSSSPAHGWEISEYFFPATVHPAIELRLHQVNPKASQGLSPYPDIHETITFLASSSNVSLNASPNVQDRTLLCLLILAVIFQESLYSSSPELGRYFTDKLAVLNEALSKSKNIWKRSSHELYEFLMGDHFDLLLSPSARSFITKVAQNLVYLNEDAQAAVAKCLLNRVLWQSQDVKADTNFQSDGTL</sequence>
<feature type="region of interest" description="Disordered" evidence="1">
    <location>
        <begin position="275"/>
        <end position="302"/>
    </location>
</feature>
<dbReference type="Pfam" id="PF11951">
    <property type="entry name" value="Fungal_trans_2"/>
    <property type="match status" value="1"/>
</dbReference>
<dbReference type="Proteomes" id="UP000253845">
    <property type="component" value="Unassembled WGS sequence"/>
</dbReference>
<dbReference type="AlphaFoldDB" id="A0A370CAT6"/>
<feature type="compositionally biased region" description="Polar residues" evidence="1">
    <location>
        <begin position="288"/>
        <end position="302"/>
    </location>
</feature>
<dbReference type="PANTHER" id="PTHR37540">
    <property type="entry name" value="TRANSCRIPTION FACTOR (ACR-2), PUTATIVE-RELATED-RELATED"/>
    <property type="match status" value="1"/>
</dbReference>
<feature type="region of interest" description="Disordered" evidence="1">
    <location>
        <begin position="351"/>
        <end position="405"/>
    </location>
</feature>
<dbReference type="VEuPathDB" id="FungiDB:M747DRAFT_364022"/>
<evidence type="ECO:0000313" key="2">
    <source>
        <dbReference type="EMBL" id="RDH22892.1"/>
    </source>
</evidence>
<feature type="compositionally biased region" description="Polar residues" evidence="1">
    <location>
        <begin position="354"/>
        <end position="369"/>
    </location>
</feature>
<gene>
    <name evidence="2" type="ORF">M747DRAFT_364022</name>
</gene>
<dbReference type="EMBL" id="KZ851906">
    <property type="protein sequence ID" value="RDH22892.1"/>
    <property type="molecule type" value="Genomic_DNA"/>
</dbReference>
<protein>
    <recommendedName>
        <fullName evidence="4">Transcription factor domain-containing protein</fullName>
    </recommendedName>
</protein>
<dbReference type="InterPro" id="IPR021858">
    <property type="entry name" value="Fun_TF"/>
</dbReference>
<evidence type="ECO:0000256" key="1">
    <source>
        <dbReference type="SAM" id="MobiDB-lite"/>
    </source>
</evidence>
<evidence type="ECO:0000313" key="3">
    <source>
        <dbReference type="Proteomes" id="UP000253845"/>
    </source>
</evidence>
<name>A0A370CAT6_ASPNG</name>
<organism evidence="2 3">
    <name type="scientific">Aspergillus niger ATCC 13496</name>
    <dbReference type="NCBI Taxonomy" id="1353008"/>
    <lineage>
        <taxon>Eukaryota</taxon>
        <taxon>Fungi</taxon>
        <taxon>Dikarya</taxon>
        <taxon>Ascomycota</taxon>
        <taxon>Pezizomycotina</taxon>
        <taxon>Eurotiomycetes</taxon>
        <taxon>Eurotiomycetidae</taxon>
        <taxon>Eurotiales</taxon>
        <taxon>Aspergillaceae</taxon>
        <taxon>Aspergillus</taxon>
        <taxon>Aspergillus subgen. Circumdati</taxon>
    </lineage>
</organism>
<proteinExistence type="predicted"/>
<reference evidence="2 3" key="1">
    <citation type="submission" date="2018-07" db="EMBL/GenBank/DDBJ databases">
        <title>Section-level genome sequencing of Aspergillus section Nigri to investigate inter- and intra-species variation.</title>
        <authorList>
            <consortium name="DOE Joint Genome Institute"/>
            <person name="Vesth T.C."/>
            <person name="Nybo J.L."/>
            <person name="Theobald S."/>
            <person name="Frisvad J.C."/>
            <person name="Larsen T.O."/>
            <person name="Nielsen K.F."/>
            <person name="Hoof J.B."/>
            <person name="Brandl J."/>
            <person name="Salamov A."/>
            <person name="Riley R."/>
            <person name="Gladden J.M."/>
            <person name="Phatale P."/>
            <person name="Nielsen M.T."/>
            <person name="Lyhne E.K."/>
            <person name="Kogle M.E."/>
            <person name="Strasser K."/>
            <person name="McDonnell E."/>
            <person name="Barry K."/>
            <person name="Clum A."/>
            <person name="Chen C."/>
            <person name="Nolan M."/>
            <person name="Sandor L."/>
            <person name="Kuo A."/>
            <person name="Lipzen A."/>
            <person name="Hainaut M."/>
            <person name="Drula E."/>
            <person name="Tsang A."/>
            <person name="Magnuson J.K."/>
            <person name="Henrissat B."/>
            <person name="Wiebenga A."/>
            <person name="Simmons B.A."/>
            <person name="Makela M.R."/>
            <person name="De vries R.P."/>
            <person name="Grigoriev I.V."/>
            <person name="Mortensen U.H."/>
            <person name="Baker S.E."/>
            <person name="Andersen M.R."/>
        </authorList>
    </citation>
    <scope>NUCLEOTIDE SEQUENCE [LARGE SCALE GENOMIC DNA]</scope>
    <source>
        <strain evidence="2 3">ATCC 13496</strain>
    </source>
</reference>